<dbReference type="RefSeq" id="WP_014426792.1">
    <property type="nucleotide sequence ID" value="NC_017075.1"/>
</dbReference>
<dbReference type="EMBL" id="AP012320">
    <property type="protein sequence ID" value="BAL93916.1"/>
    <property type="molecule type" value="Genomic_DNA"/>
</dbReference>
<dbReference type="STRING" id="983917.RGE_05710"/>
<sequence>MSGALNSVFGGGNILGLVMNIASMAFPPLQIAMSLSNLFTQTLGQALNAGIDILQQQFGMPKFVADLAKSIVDKAVQANHKSTDPQVDQFVADKVGDQMQAWGTGFTQRFIDGVIDDVKEGRSVNGAKKRSASSWLEVIALSMADAMAAKTDKMLDLSKEIRELSKVEIDKEDINGQKRNAADMQTAQASMNSTSKEFEMLTNTMKTVIDSIGNSLAQAARKS</sequence>
<dbReference type="HOGENOM" id="CLU_1239380_0_0_4"/>
<dbReference type="AlphaFoldDB" id="I0HLM9"/>
<dbReference type="Proteomes" id="UP000007883">
    <property type="component" value="Chromosome"/>
</dbReference>
<dbReference type="eggNOG" id="ENOG5033DNS">
    <property type="taxonomic scope" value="Bacteria"/>
</dbReference>
<protein>
    <submittedName>
        <fullName evidence="1">Uncharacterized protein</fullName>
    </submittedName>
</protein>
<keyword evidence="2" id="KW-1185">Reference proteome</keyword>
<proteinExistence type="predicted"/>
<evidence type="ECO:0000313" key="1">
    <source>
        <dbReference type="EMBL" id="BAL93916.1"/>
    </source>
</evidence>
<dbReference type="KEGG" id="rge:RGE_05710"/>
<dbReference type="PATRIC" id="fig|983917.3.peg.563"/>
<accession>I0HLM9</accession>
<name>I0HLM9_RUBGI</name>
<evidence type="ECO:0000313" key="2">
    <source>
        <dbReference type="Proteomes" id="UP000007883"/>
    </source>
</evidence>
<gene>
    <name evidence="1" type="ordered locus">RGE_05710</name>
</gene>
<organism evidence="1 2">
    <name type="scientific">Rubrivivax gelatinosus (strain NBRC 100245 / IL144)</name>
    <dbReference type="NCBI Taxonomy" id="983917"/>
    <lineage>
        <taxon>Bacteria</taxon>
        <taxon>Pseudomonadati</taxon>
        <taxon>Pseudomonadota</taxon>
        <taxon>Betaproteobacteria</taxon>
        <taxon>Burkholderiales</taxon>
        <taxon>Sphaerotilaceae</taxon>
        <taxon>Rubrivivax</taxon>
    </lineage>
</organism>
<reference evidence="1 2" key="1">
    <citation type="journal article" date="2012" name="J. Bacteriol.">
        <title>Complete genome sequence of phototrophic betaproteobacterium Rubrivivax gelatinosus IL144.</title>
        <authorList>
            <person name="Nagashima S."/>
            <person name="Kamimura A."/>
            <person name="Shimizu T."/>
            <person name="Nakamura-isaki S."/>
            <person name="Aono E."/>
            <person name="Sakamoto K."/>
            <person name="Ichikawa N."/>
            <person name="Nakazawa H."/>
            <person name="Sekine M."/>
            <person name="Yamazaki S."/>
            <person name="Fujita N."/>
            <person name="Shimada K."/>
            <person name="Hanada S."/>
            <person name="Nagashima K.V.P."/>
        </authorList>
    </citation>
    <scope>NUCLEOTIDE SEQUENCE [LARGE SCALE GENOMIC DNA]</scope>
    <source>
        <strain evidence="2">NBRC 100245 / IL144</strain>
    </source>
</reference>